<evidence type="ECO:0000259" key="6">
    <source>
        <dbReference type="SMART" id="SM00062"/>
    </source>
</evidence>
<dbReference type="EMBL" id="CP090958">
    <property type="protein sequence ID" value="WGW13942.1"/>
    <property type="molecule type" value="Genomic_DNA"/>
</dbReference>
<gene>
    <name evidence="7" type="ORF">LWF01_09465</name>
</gene>
<protein>
    <submittedName>
        <fullName evidence="7">ABC transporter substrate-binding protein</fullName>
    </submittedName>
</protein>
<dbReference type="InterPro" id="IPR018313">
    <property type="entry name" value="SBP_3_CS"/>
</dbReference>
<accession>A0ABY8QY37</accession>
<name>A0ABY8QY37_9MICO</name>
<dbReference type="CDD" id="cd01004">
    <property type="entry name" value="PBP2_MidA_like"/>
    <property type="match status" value="1"/>
</dbReference>
<dbReference type="PROSITE" id="PS51257">
    <property type="entry name" value="PROKAR_LIPOPROTEIN"/>
    <property type="match status" value="1"/>
</dbReference>
<evidence type="ECO:0000256" key="4">
    <source>
        <dbReference type="RuleBase" id="RU003744"/>
    </source>
</evidence>
<dbReference type="PANTHER" id="PTHR35936:SF17">
    <property type="entry name" value="ARGININE-BINDING EXTRACELLULAR PROTEIN ARTP"/>
    <property type="match status" value="1"/>
</dbReference>
<comment type="subcellular location">
    <subcellularLocation>
        <location evidence="1">Cell envelope</location>
    </subcellularLocation>
</comment>
<evidence type="ECO:0000313" key="7">
    <source>
        <dbReference type="EMBL" id="WGW13942.1"/>
    </source>
</evidence>
<feature type="chain" id="PRO_5045347793" evidence="5">
    <location>
        <begin position="28"/>
        <end position="279"/>
    </location>
</feature>
<keyword evidence="3 5" id="KW-0732">Signal</keyword>
<evidence type="ECO:0000256" key="3">
    <source>
        <dbReference type="ARBA" id="ARBA00022729"/>
    </source>
</evidence>
<dbReference type="RefSeq" id="WP_349640766.1">
    <property type="nucleotide sequence ID" value="NZ_CP090958.1"/>
</dbReference>
<dbReference type="Proteomes" id="UP001209083">
    <property type="component" value="Chromosome"/>
</dbReference>
<dbReference type="InterPro" id="IPR001638">
    <property type="entry name" value="Solute-binding_3/MltF_N"/>
</dbReference>
<dbReference type="SUPFAM" id="SSF53850">
    <property type="entry name" value="Periplasmic binding protein-like II"/>
    <property type="match status" value="1"/>
</dbReference>
<evidence type="ECO:0000256" key="5">
    <source>
        <dbReference type="SAM" id="SignalP"/>
    </source>
</evidence>
<keyword evidence="8" id="KW-1185">Reference proteome</keyword>
<dbReference type="PROSITE" id="PS01039">
    <property type="entry name" value="SBP_BACTERIAL_3"/>
    <property type="match status" value="1"/>
</dbReference>
<dbReference type="PANTHER" id="PTHR35936">
    <property type="entry name" value="MEMBRANE-BOUND LYTIC MUREIN TRANSGLYCOSYLASE F"/>
    <property type="match status" value="1"/>
</dbReference>
<dbReference type="Pfam" id="PF00497">
    <property type="entry name" value="SBP_bac_3"/>
    <property type="match status" value="1"/>
</dbReference>
<sequence>MHKKMTSLVILAVGALALSGCAGSKHAEASGETAASSDTLVFGVSNGYPPMEYTDPDTKEFTGFDVELGEAIAKKLGKTAKWEEMEFDQLINSLKTGRIDLTMSGMSDTVERQKTIDFVDYVIDGPQFFTSNNQAESIAKPADLCGTSVGTVSGTTYVDKIGEWSQENCAADDQIEVMRFPEGSDVLLQLKQDRIAGGMLGTVSLAYQLKENPDTYTLIGEPVSEDRYGIGVKKGNDELVEEVRQAVIDLKKDGTYDELLKKYGLGEYGVDEVTVNLGQ</sequence>
<dbReference type="SMART" id="SM00062">
    <property type="entry name" value="PBPb"/>
    <property type="match status" value="1"/>
</dbReference>
<dbReference type="Gene3D" id="3.40.190.10">
    <property type="entry name" value="Periplasmic binding protein-like II"/>
    <property type="match status" value="2"/>
</dbReference>
<reference evidence="7 8" key="1">
    <citation type="submission" date="2023-05" db="EMBL/GenBank/DDBJ databases">
        <title>Lithophilousrod everest ZFBP1038 complete genpme.</title>
        <authorList>
            <person name="Tian M."/>
        </authorList>
    </citation>
    <scope>NUCLEOTIDE SEQUENCE [LARGE SCALE GENOMIC DNA]</scope>
    <source>
        <strain evidence="7 8">ZFBP1038</strain>
    </source>
</reference>
<comment type="similarity">
    <text evidence="2 4">Belongs to the bacterial solute-binding protein 3 family.</text>
</comment>
<feature type="signal peptide" evidence="5">
    <location>
        <begin position="1"/>
        <end position="27"/>
    </location>
</feature>
<evidence type="ECO:0000256" key="1">
    <source>
        <dbReference type="ARBA" id="ARBA00004196"/>
    </source>
</evidence>
<organism evidence="7 8">
    <name type="scientific">Saxibacter everestensis</name>
    <dbReference type="NCBI Taxonomy" id="2909229"/>
    <lineage>
        <taxon>Bacteria</taxon>
        <taxon>Bacillati</taxon>
        <taxon>Actinomycetota</taxon>
        <taxon>Actinomycetes</taxon>
        <taxon>Micrococcales</taxon>
        <taxon>Brevibacteriaceae</taxon>
        <taxon>Saxibacter</taxon>
    </lineage>
</organism>
<feature type="domain" description="Solute-binding protein family 3/N-terminal" evidence="6">
    <location>
        <begin position="39"/>
        <end position="267"/>
    </location>
</feature>
<evidence type="ECO:0000313" key="8">
    <source>
        <dbReference type="Proteomes" id="UP001209083"/>
    </source>
</evidence>
<proteinExistence type="inferred from homology"/>
<evidence type="ECO:0000256" key="2">
    <source>
        <dbReference type="ARBA" id="ARBA00010333"/>
    </source>
</evidence>